<keyword evidence="4" id="KW-0460">Magnesium</keyword>
<evidence type="ECO:0000256" key="2">
    <source>
        <dbReference type="ARBA" id="ARBA00022723"/>
    </source>
</evidence>
<dbReference type="InterPro" id="IPR002716">
    <property type="entry name" value="PIN_dom"/>
</dbReference>
<reference evidence="6 7" key="1">
    <citation type="submission" date="2024-03" db="EMBL/GenBank/DDBJ databases">
        <title>First Report of Pectobacterium brasiliscabiei causing potato scab in china.</title>
        <authorList>
            <person name="Handique U."/>
        </authorList>
    </citation>
    <scope>NUCLEOTIDE SEQUENCE [LARGE SCALE GENOMIC DNA]</scope>
    <source>
        <strain evidence="6 7">ZRIMU1503</strain>
    </source>
</reference>
<comment type="caution">
    <text evidence="6">The sequence shown here is derived from an EMBL/GenBank/DDBJ whole genome shotgun (WGS) entry which is preliminary data.</text>
</comment>
<proteinExistence type="predicted"/>
<name>A0ABU8GGW5_9ACTN</name>
<dbReference type="Proteomes" id="UP001365781">
    <property type="component" value="Unassembled WGS sequence"/>
</dbReference>
<sequence length="157" mass="17407">MARPDHPRSVYLDACCYIDWAEGKHSHAEVVTWLRAAHSGKVKIIASTAMFAEARATGNGRPDPAAEKRIRDLLQEPYVALVDVTRRVGLLSRELGVERPRVKGMDALHLATAIEADAEVFLSRDLKAFSTGEMYRGVWIEDPYEFGGEGLFPIPGK</sequence>
<dbReference type="RefSeq" id="WP_336558412.1">
    <property type="nucleotide sequence ID" value="NZ_JBBAYL010000008.1"/>
</dbReference>
<dbReference type="Gene3D" id="3.40.50.1010">
    <property type="entry name" value="5'-nuclease"/>
    <property type="match status" value="1"/>
</dbReference>
<organism evidence="6 7">
    <name type="scientific">Streptomyces brasiliscabiei</name>
    <dbReference type="NCBI Taxonomy" id="2736302"/>
    <lineage>
        <taxon>Bacteria</taxon>
        <taxon>Bacillati</taxon>
        <taxon>Actinomycetota</taxon>
        <taxon>Actinomycetes</taxon>
        <taxon>Kitasatosporales</taxon>
        <taxon>Streptomycetaceae</taxon>
        <taxon>Streptomyces</taxon>
    </lineage>
</organism>
<keyword evidence="7" id="KW-1185">Reference proteome</keyword>
<evidence type="ECO:0000256" key="4">
    <source>
        <dbReference type="ARBA" id="ARBA00022842"/>
    </source>
</evidence>
<evidence type="ECO:0000259" key="5">
    <source>
        <dbReference type="Pfam" id="PF01850"/>
    </source>
</evidence>
<evidence type="ECO:0000256" key="3">
    <source>
        <dbReference type="ARBA" id="ARBA00022801"/>
    </source>
</evidence>
<dbReference type="Pfam" id="PF01850">
    <property type="entry name" value="PIN"/>
    <property type="match status" value="1"/>
</dbReference>
<keyword evidence="3" id="KW-0378">Hydrolase</keyword>
<keyword evidence="2" id="KW-0479">Metal-binding</keyword>
<keyword evidence="1" id="KW-0540">Nuclease</keyword>
<evidence type="ECO:0000313" key="7">
    <source>
        <dbReference type="Proteomes" id="UP001365781"/>
    </source>
</evidence>
<accession>A0ABU8GGW5</accession>
<dbReference type="SUPFAM" id="SSF88723">
    <property type="entry name" value="PIN domain-like"/>
    <property type="match status" value="1"/>
</dbReference>
<evidence type="ECO:0000256" key="1">
    <source>
        <dbReference type="ARBA" id="ARBA00022722"/>
    </source>
</evidence>
<gene>
    <name evidence="6" type="ORF">WB403_25075</name>
</gene>
<evidence type="ECO:0000313" key="6">
    <source>
        <dbReference type="EMBL" id="MEI5612434.1"/>
    </source>
</evidence>
<protein>
    <submittedName>
        <fullName evidence="6">PIN domain-containing protein</fullName>
    </submittedName>
</protein>
<dbReference type="EMBL" id="JBBAYM010000017">
    <property type="protein sequence ID" value="MEI5612434.1"/>
    <property type="molecule type" value="Genomic_DNA"/>
</dbReference>
<dbReference type="InterPro" id="IPR029060">
    <property type="entry name" value="PIN-like_dom_sf"/>
</dbReference>
<feature type="domain" description="PIN" evidence="5">
    <location>
        <begin position="10"/>
        <end position="127"/>
    </location>
</feature>